<keyword evidence="10 14" id="KW-0503">Monooxygenase</keyword>
<evidence type="ECO:0000256" key="8">
    <source>
        <dbReference type="ARBA" id="ARBA00023002"/>
    </source>
</evidence>
<evidence type="ECO:0000256" key="9">
    <source>
        <dbReference type="ARBA" id="ARBA00023004"/>
    </source>
</evidence>
<keyword evidence="9 12" id="KW-0408">Iron</keyword>
<dbReference type="FunFam" id="1.10.630.10:FF:000063">
    <property type="entry name" value="Cytochrome P450 monooxygenase"/>
    <property type="match status" value="1"/>
</dbReference>
<dbReference type="Pfam" id="PF00067">
    <property type="entry name" value="p450"/>
    <property type="match status" value="1"/>
</dbReference>
<sequence length="554" mass="62710">MLTTTELESPSIATAAFGVGVALHVFVFRIGEWDLAATKVLSAFATSALSLVFLVKAVLLESPGNTLWTALKVVASPSLCLVAGIYTSMMIYRVFFHRLRHFPGPFSARLSNIFSTLLSAKDLHLYEEVEKLHNTYGDFVRLGPTELSINHPKAIAAISSSQSPCTKGPFYSLLEPRNSMHMTRDPVEHARRRKVWDRGFSAKALRDYEPRVAHYTDQLLAHLEETKGKPINMSDWFSFYSFDVMGDLAFGKSFDMLQTGVKHYFMNSLHADMTNVGVLGHLPWIFPIFKVTPGLNYEHKRFWEWVDKQVEERKKTTPDRPDVFEWLLNHHTAQGSPSLEAELKLTGDAYLIVVAGSDTTSASLITLFFELASDRRVLEALQDEVDQYFETVETLDSISLSKLPYLEAVINETMRLHPAVPSGVQRMTPPEGLLIDKTWIPGDTIVQVPYHTLFRDERLFVRPHDFIPERWTTRQELVKDSSAFVPFSTGRYSCIGKQLGLMEVRYVVSQIVRKYDVEFAPSQTAEGFLSGKRDAFTLSLGPLELVFNPRKESL</sequence>
<proteinExistence type="inferred from homology"/>
<keyword evidence="11 13" id="KW-0472">Membrane</keyword>
<evidence type="ECO:0000256" key="3">
    <source>
        <dbReference type="ARBA" id="ARBA00010617"/>
    </source>
</evidence>
<dbReference type="GO" id="GO:0004497">
    <property type="term" value="F:monooxygenase activity"/>
    <property type="evidence" value="ECO:0007669"/>
    <property type="project" value="UniProtKB-KW"/>
</dbReference>
<dbReference type="AlphaFoldDB" id="A0A319D2F2"/>
<evidence type="ECO:0000256" key="10">
    <source>
        <dbReference type="ARBA" id="ARBA00023033"/>
    </source>
</evidence>
<evidence type="ECO:0000256" key="13">
    <source>
        <dbReference type="SAM" id="Phobius"/>
    </source>
</evidence>
<reference evidence="14 15" key="1">
    <citation type="submission" date="2018-02" db="EMBL/GenBank/DDBJ databases">
        <title>The genomes of Aspergillus section Nigri reveals drivers in fungal speciation.</title>
        <authorList>
            <consortium name="DOE Joint Genome Institute"/>
            <person name="Vesth T.C."/>
            <person name="Nybo J."/>
            <person name="Theobald S."/>
            <person name="Brandl J."/>
            <person name="Frisvad J.C."/>
            <person name="Nielsen K.F."/>
            <person name="Lyhne E.K."/>
            <person name="Kogle M.E."/>
            <person name="Kuo A."/>
            <person name="Riley R."/>
            <person name="Clum A."/>
            <person name="Nolan M."/>
            <person name="Lipzen A."/>
            <person name="Salamov A."/>
            <person name="Henrissat B."/>
            <person name="Wiebenga A."/>
            <person name="De vries R.P."/>
            <person name="Grigoriev I.V."/>
            <person name="Mortensen U.H."/>
            <person name="Andersen M.R."/>
            <person name="Baker S.E."/>
        </authorList>
    </citation>
    <scope>NUCLEOTIDE SEQUENCE [LARGE SCALE GENOMIC DNA]</scope>
    <source>
        <strain evidence="14 15">CBS 707.79</strain>
    </source>
</reference>
<keyword evidence="4 12" id="KW-0349">Heme</keyword>
<keyword evidence="15" id="KW-1185">Reference proteome</keyword>
<dbReference type="GO" id="GO:0020037">
    <property type="term" value="F:heme binding"/>
    <property type="evidence" value="ECO:0007669"/>
    <property type="project" value="InterPro"/>
</dbReference>
<evidence type="ECO:0000256" key="1">
    <source>
        <dbReference type="ARBA" id="ARBA00001971"/>
    </source>
</evidence>
<dbReference type="PRINTS" id="PR00385">
    <property type="entry name" value="P450"/>
</dbReference>
<dbReference type="GO" id="GO:0016020">
    <property type="term" value="C:membrane"/>
    <property type="evidence" value="ECO:0007669"/>
    <property type="project" value="UniProtKB-SubCell"/>
</dbReference>
<dbReference type="GO" id="GO:1902181">
    <property type="term" value="P:verruculogen biosynthetic process"/>
    <property type="evidence" value="ECO:0007669"/>
    <property type="project" value="UniProtKB-ARBA"/>
</dbReference>
<organism evidence="14 15">
    <name type="scientific">Aspergillus ellipticus CBS 707.79</name>
    <dbReference type="NCBI Taxonomy" id="1448320"/>
    <lineage>
        <taxon>Eukaryota</taxon>
        <taxon>Fungi</taxon>
        <taxon>Dikarya</taxon>
        <taxon>Ascomycota</taxon>
        <taxon>Pezizomycotina</taxon>
        <taxon>Eurotiomycetes</taxon>
        <taxon>Eurotiomycetidae</taxon>
        <taxon>Eurotiales</taxon>
        <taxon>Aspergillaceae</taxon>
        <taxon>Aspergillus</taxon>
        <taxon>Aspergillus subgen. Circumdati</taxon>
    </lineage>
</organism>
<dbReference type="InterPro" id="IPR002401">
    <property type="entry name" value="Cyt_P450_E_grp-I"/>
</dbReference>
<dbReference type="CDD" id="cd11061">
    <property type="entry name" value="CYP67-like"/>
    <property type="match status" value="1"/>
</dbReference>
<comment type="similarity">
    <text evidence="3">Belongs to the cytochrome P450 family.</text>
</comment>
<keyword evidence="7 13" id="KW-1133">Transmembrane helix</keyword>
<evidence type="ECO:0000256" key="6">
    <source>
        <dbReference type="ARBA" id="ARBA00022723"/>
    </source>
</evidence>
<feature type="transmembrane region" description="Helical" evidence="13">
    <location>
        <begin position="40"/>
        <end position="59"/>
    </location>
</feature>
<evidence type="ECO:0000313" key="15">
    <source>
        <dbReference type="Proteomes" id="UP000247810"/>
    </source>
</evidence>
<accession>A0A319D2F2</accession>
<evidence type="ECO:0000313" key="14">
    <source>
        <dbReference type="EMBL" id="PYH91424.1"/>
    </source>
</evidence>
<dbReference type="GO" id="GO:0005506">
    <property type="term" value="F:iron ion binding"/>
    <property type="evidence" value="ECO:0007669"/>
    <property type="project" value="InterPro"/>
</dbReference>
<dbReference type="PRINTS" id="PR00463">
    <property type="entry name" value="EP450I"/>
</dbReference>
<feature type="binding site" description="axial binding residue" evidence="12">
    <location>
        <position position="494"/>
    </location>
    <ligand>
        <name>heme</name>
        <dbReference type="ChEBI" id="CHEBI:30413"/>
    </ligand>
    <ligandPart>
        <name>Fe</name>
        <dbReference type="ChEBI" id="CHEBI:18248"/>
    </ligandPart>
</feature>
<keyword evidence="5 13" id="KW-0812">Transmembrane</keyword>
<protein>
    <submittedName>
        <fullName evidence="14">Cytochrome p450 monooxygenase</fullName>
    </submittedName>
</protein>
<dbReference type="VEuPathDB" id="FungiDB:BO71DRAFT_51405"/>
<evidence type="ECO:0000256" key="4">
    <source>
        <dbReference type="ARBA" id="ARBA00022617"/>
    </source>
</evidence>
<dbReference type="InterPro" id="IPR036396">
    <property type="entry name" value="Cyt_P450_sf"/>
</dbReference>
<dbReference type="Proteomes" id="UP000247810">
    <property type="component" value="Unassembled WGS sequence"/>
</dbReference>
<comment type="cofactor">
    <cofactor evidence="1 12">
        <name>heme</name>
        <dbReference type="ChEBI" id="CHEBI:30413"/>
    </cofactor>
</comment>
<evidence type="ECO:0000256" key="2">
    <source>
        <dbReference type="ARBA" id="ARBA00004370"/>
    </source>
</evidence>
<dbReference type="STRING" id="1448320.A0A319D2F2"/>
<evidence type="ECO:0000256" key="7">
    <source>
        <dbReference type="ARBA" id="ARBA00022989"/>
    </source>
</evidence>
<dbReference type="Gene3D" id="1.10.630.10">
    <property type="entry name" value="Cytochrome P450"/>
    <property type="match status" value="1"/>
</dbReference>
<evidence type="ECO:0000256" key="12">
    <source>
        <dbReference type="PIRSR" id="PIRSR602401-1"/>
    </source>
</evidence>
<comment type="subcellular location">
    <subcellularLocation>
        <location evidence="2">Membrane</location>
    </subcellularLocation>
</comment>
<evidence type="ECO:0000256" key="5">
    <source>
        <dbReference type="ARBA" id="ARBA00022692"/>
    </source>
</evidence>
<dbReference type="PANTHER" id="PTHR24305:SF187">
    <property type="entry name" value="P450, PUTATIVE (EUROFUNG)-RELATED"/>
    <property type="match status" value="1"/>
</dbReference>
<feature type="transmembrane region" description="Helical" evidence="13">
    <location>
        <begin position="12"/>
        <end position="28"/>
    </location>
</feature>
<keyword evidence="8" id="KW-0560">Oxidoreductase</keyword>
<keyword evidence="6 12" id="KW-0479">Metal-binding</keyword>
<evidence type="ECO:0000256" key="11">
    <source>
        <dbReference type="ARBA" id="ARBA00023136"/>
    </source>
</evidence>
<dbReference type="OrthoDB" id="6692864at2759"/>
<dbReference type="PANTHER" id="PTHR24305">
    <property type="entry name" value="CYTOCHROME P450"/>
    <property type="match status" value="1"/>
</dbReference>
<dbReference type="InterPro" id="IPR001128">
    <property type="entry name" value="Cyt_P450"/>
</dbReference>
<feature type="transmembrane region" description="Helical" evidence="13">
    <location>
        <begin position="71"/>
        <end position="92"/>
    </location>
</feature>
<dbReference type="InterPro" id="IPR050121">
    <property type="entry name" value="Cytochrome_P450_monoxygenase"/>
</dbReference>
<gene>
    <name evidence="14" type="ORF">BO71DRAFT_51405</name>
</gene>
<dbReference type="GO" id="GO:0016705">
    <property type="term" value="F:oxidoreductase activity, acting on paired donors, with incorporation or reduction of molecular oxygen"/>
    <property type="evidence" value="ECO:0007669"/>
    <property type="project" value="InterPro"/>
</dbReference>
<dbReference type="SUPFAM" id="SSF48264">
    <property type="entry name" value="Cytochrome P450"/>
    <property type="match status" value="1"/>
</dbReference>
<name>A0A319D2F2_9EURO</name>
<dbReference type="EMBL" id="KZ825946">
    <property type="protein sequence ID" value="PYH91424.1"/>
    <property type="molecule type" value="Genomic_DNA"/>
</dbReference>